<dbReference type="AlphaFoldDB" id="A0A6L3SVK2"/>
<evidence type="ECO:0000313" key="4">
    <source>
        <dbReference type="Proteomes" id="UP000474159"/>
    </source>
</evidence>
<evidence type="ECO:0000256" key="1">
    <source>
        <dbReference type="SAM" id="MobiDB-lite"/>
    </source>
</evidence>
<keyword evidence="2" id="KW-0812">Transmembrane</keyword>
<dbReference type="EMBL" id="VZZK01000018">
    <property type="protein sequence ID" value="KAB1077764.1"/>
    <property type="molecule type" value="Genomic_DNA"/>
</dbReference>
<feature type="transmembrane region" description="Helical" evidence="2">
    <location>
        <begin position="31"/>
        <end position="56"/>
    </location>
</feature>
<keyword evidence="2" id="KW-1133">Transmembrane helix</keyword>
<evidence type="ECO:0000313" key="3">
    <source>
        <dbReference type="EMBL" id="KAB1077764.1"/>
    </source>
</evidence>
<protein>
    <submittedName>
        <fullName evidence="3">Uncharacterized protein</fullName>
    </submittedName>
</protein>
<comment type="caution">
    <text evidence="3">The sequence shown here is derived from an EMBL/GenBank/DDBJ whole genome shotgun (WGS) entry which is preliminary data.</text>
</comment>
<accession>A0A6L3SVK2</accession>
<evidence type="ECO:0000256" key="2">
    <source>
        <dbReference type="SAM" id="Phobius"/>
    </source>
</evidence>
<keyword evidence="4" id="KW-1185">Reference proteome</keyword>
<reference evidence="3 4" key="1">
    <citation type="submission" date="2019-09" db="EMBL/GenBank/DDBJ databases">
        <title>YIM 48816 draft genome.</title>
        <authorList>
            <person name="Jiang L."/>
        </authorList>
    </citation>
    <scope>NUCLEOTIDE SEQUENCE [LARGE SCALE GENOMIC DNA]</scope>
    <source>
        <strain evidence="3 4">YIM 48816</strain>
    </source>
</reference>
<dbReference type="Proteomes" id="UP000474159">
    <property type="component" value="Unassembled WGS sequence"/>
</dbReference>
<organism evidence="3 4">
    <name type="scientific">Methylobacterium soli</name>
    <dbReference type="NCBI Taxonomy" id="553447"/>
    <lineage>
        <taxon>Bacteria</taxon>
        <taxon>Pseudomonadati</taxon>
        <taxon>Pseudomonadota</taxon>
        <taxon>Alphaproteobacteria</taxon>
        <taxon>Hyphomicrobiales</taxon>
        <taxon>Methylobacteriaceae</taxon>
        <taxon>Methylobacterium</taxon>
    </lineage>
</organism>
<sequence length="61" mass="6710">MPHDFETTLASRAPRPGERLAPRAGSEPRDYVVWTFVAMAASCAFAWGGLTLWIVWGMLAS</sequence>
<proteinExistence type="predicted"/>
<dbReference type="RefSeq" id="WP_151001488.1">
    <property type="nucleotide sequence ID" value="NZ_BPQY01000180.1"/>
</dbReference>
<name>A0A6L3SVK2_9HYPH</name>
<gene>
    <name evidence="3" type="ORF">F6X53_17550</name>
</gene>
<feature type="region of interest" description="Disordered" evidence="1">
    <location>
        <begin position="1"/>
        <end position="27"/>
    </location>
</feature>
<keyword evidence="2" id="KW-0472">Membrane</keyword>
<feature type="compositionally biased region" description="Basic and acidic residues" evidence="1">
    <location>
        <begin position="15"/>
        <end position="27"/>
    </location>
</feature>